<reference evidence="3" key="1">
    <citation type="submission" date="2018-05" db="EMBL/GenBank/DDBJ databases">
        <authorList>
            <person name="Lanie J.A."/>
            <person name="Ng W.-L."/>
            <person name="Kazmierczak K.M."/>
            <person name="Andrzejewski T.M."/>
            <person name="Davidsen T.M."/>
            <person name="Wayne K.J."/>
            <person name="Tettelin H."/>
            <person name="Glass J.I."/>
            <person name="Rusch D."/>
            <person name="Podicherti R."/>
            <person name="Tsui H.-C.T."/>
            <person name="Winkler M.E."/>
        </authorList>
    </citation>
    <scope>NUCLEOTIDE SEQUENCE</scope>
</reference>
<dbReference type="Pfam" id="PF00534">
    <property type="entry name" value="Glycos_transf_1"/>
    <property type="match status" value="1"/>
</dbReference>
<dbReference type="AlphaFoldDB" id="A0A383BAK8"/>
<sequence length="247" mass="28223">IHVVPAVTNESSGPSYSIVSICKSLVKCNLDVQLLSLDWAPIKSPPKFLITFRMGWMPRRLGQSPRLFRYLLDQVRSKKIDIVHNHGMWQMNSLYPGWAVKKSESKLIVSPRGTFSEWAMSNGSFVKKFFWVLLQKPALSCTKCFHATSDSEYRDIRRLGFHQPVAIISNGIDIPNLPEKKINKLRTLLFLGRIHPVKGLDLLLHAWKEVQALFPEWQLIVAGSDDGFYGKSGYLNKMRDLSVRLDL</sequence>
<dbReference type="InterPro" id="IPR028098">
    <property type="entry name" value="Glyco_trans_4-like_N"/>
</dbReference>
<proteinExistence type="predicted"/>
<dbReference type="EMBL" id="UINC01198734">
    <property type="protein sequence ID" value="SVE16820.1"/>
    <property type="molecule type" value="Genomic_DNA"/>
</dbReference>
<dbReference type="PANTHER" id="PTHR45947">
    <property type="entry name" value="SULFOQUINOVOSYL TRANSFERASE SQD2"/>
    <property type="match status" value="1"/>
</dbReference>
<protein>
    <recommendedName>
        <fullName evidence="4">Glycosyltransferase subfamily 4-like N-terminal domain-containing protein</fullName>
    </recommendedName>
</protein>
<accession>A0A383BAK8</accession>
<dbReference type="PANTHER" id="PTHR45947:SF3">
    <property type="entry name" value="SULFOQUINOVOSYL TRANSFERASE SQD2"/>
    <property type="match status" value="1"/>
</dbReference>
<feature type="domain" description="Glycosyltransferase subfamily 4-like N-terminal" evidence="2">
    <location>
        <begin position="13"/>
        <end position="174"/>
    </location>
</feature>
<feature type="domain" description="Glycosyl transferase family 1" evidence="1">
    <location>
        <begin position="182"/>
        <end position="226"/>
    </location>
</feature>
<dbReference type="InterPro" id="IPR050194">
    <property type="entry name" value="Glycosyltransferase_grp1"/>
</dbReference>
<feature type="non-terminal residue" evidence="3">
    <location>
        <position position="247"/>
    </location>
</feature>
<evidence type="ECO:0000259" key="1">
    <source>
        <dbReference type="Pfam" id="PF00534"/>
    </source>
</evidence>
<evidence type="ECO:0008006" key="4">
    <source>
        <dbReference type="Google" id="ProtNLM"/>
    </source>
</evidence>
<feature type="non-terminal residue" evidence="3">
    <location>
        <position position="1"/>
    </location>
</feature>
<evidence type="ECO:0000259" key="2">
    <source>
        <dbReference type="Pfam" id="PF13439"/>
    </source>
</evidence>
<organism evidence="3">
    <name type="scientific">marine metagenome</name>
    <dbReference type="NCBI Taxonomy" id="408172"/>
    <lineage>
        <taxon>unclassified sequences</taxon>
        <taxon>metagenomes</taxon>
        <taxon>ecological metagenomes</taxon>
    </lineage>
</organism>
<dbReference type="GO" id="GO:0016757">
    <property type="term" value="F:glycosyltransferase activity"/>
    <property type="evidence" value="ECO:0007669"/>
    <property type="project" value="InterPro"/>
</dbReference>
<dbReference type="InterPro" id="IPR001296">
    <property type="entry name" value="Glyco_trans_1"/>
</dbReference>
<gene>
    <name evidence="3" type="ORF">METZ01_LOCUS469674</name>
</gene>
<evidence type="ECO:0000313" key="3">
    <source>
        <dbReference type="EMBL" id="SVE16820.1"/>
    </source>
</evidence>
<name>A0A383BAK8_9ZZZZ</name>
<dbReference type="SUPFAM" id="SSF53756">
    <property type="entry name" value="UDP-Glycosyltransferase/glycogen phosphorylase"/>
    <property type="match status" value="1"/>
</dbReference>
<dbReference type="Pfam" id="PF13439">
    <property type="entry name" value="Glyco_transf_4"/>
    <property type="match status" value="1"/>
</dbReference>
<dbReference type="Gene3D" id="3.40.50.2000">
    <property type="entry name" value="Glycogen Phosphorylase B"/>
    <property type="match status" value="2"/>
</dbReference>